<dbReference type="GO" id="GO:0003691">
    <property type="term" value="F:double-stranded telomeric DNA binding"/>
    <property type="evidence" value="ECO:0007669"/>
    <property type="project" value="TreeGrafter"/>
</dbReference>
<evidence type="ECO:0000256" key="2">
    <source>
        <dbReference type="ARBA" id="ARBA00004123"/>
    </source>
</evidence>
<comment type="subcellular location">
    <subcellularLocation>
        <location evidence="3">Chromosome</location>
    </subcellularLocation>
    <subcellularLocation>
        <location evidence="2">Nucleus</location>
    </subcellularLocation>
</comment>
<dbReference type="AlphaFoldDB" id="A0A183VAJ7"/>
<keyword evidence="13" id="KW-1185">Reference proteome</keyword>
<dbReference type="InterPro" id="IPR038729">
    <property type="entry name" value="Rad50/SbcC_AAA"/>
</dbReference>
<dbReference type="GO" id="GO:0046872">
    <property type="term" value="F:metal ion binding"/>
    <property type="evidence" value="ECO:0007669"/>
    <property type="project" value="UniProtKB-KW"/>
</dbReference>
<feature type="coiled-coil region" evidence="10">
    <location>
        <begin position="211"/>
        <end position="380"/>
    </location>
</feature>
<dbReference type="GO" id="GO:0006302">
    <property type="term" value="P:double-strand break repair"/>
    <property type="evidence" value="ECO:0007669"/>
    <property type="project" value="InterPro"/>
</dbReference>
<evidence type="ECO:0000256" key="10">
    <source>
        <dbReference type="SAM" id="Coils"/>
    </source>
</evidence>
<dbReference type="GO" id="GO:0070192">
    <property type="term" value="P:chromosome organization involved in meiotic cell cycle"/>
    <property type="evidence" value="ECO:0007669"/>
    <property type="project" value="TreeGrafter"/>
</dbReference>
<feature type="coiled-coil region" evidence="10">
    <location>
        <begin position="502"/>
        <end position="529"/>
    </location>
</feature>
<keyword evidence="5" id="KW-0158">Chromosome</keyword>
<dbReference type="SUPFAM" id="SSF52540">
    <property type="entry name" value="P-loop containing nucleoside triphosphate hydrolases"/>
    <property type="match status" value="1"/>
</dbReference>
<dbReference type="EMBL" id="UYWY01024766">
    <property type="protein sequence ID" value="VDM49088.1"/>
    <property type="molecule type" value="Genomic_DNA"/>
</dbReference>
<evidence type="ECO:0000259" key="11">
    <source>
        <dbReference type="Pfam" id="PF13476"/>
    </source>
</evidence>
<evidence type="ECO:0000256" key="8">
    <source>
        <dbReference type="ARBA" id="ARBA00023242"/>
    </source>
</evidence>
<evidence type="ECO:0000313" key="14">
    <source>
        <dbReference type="WBParaSite" id="TCNE_0001776801-mRNA-1"/>
    </source>
</evidence>
<dbReference type="InterPro" id="IPR027417">
    <property type="entry name" value="P-loop_NTPase"/>
</dbReference>
<dbReference type="PANTHER" id="PTHR18867:SF12">
    <property type="entry name" value="DNA REPAIR PROTEIN RAD50"/>
    <property type="match status" value="1"/>
</dbReference>
<dbReference type="GO" id="GO:0043047">
    <property type="term" value="F:single-stranded telomeric DNA binding"/>
    <property type="evidence" value="ECO:0007669"/>
    <property type="project" value="TreeGrafter"/>
</dbReference>
<evidence type="ECO:0000256" key="7">
    <source>
        <dbReference type="ARBA" id="ARBA00022833"/>
    </source>
</evidence>
<proteinExistence type="inferred from homology"/>
<dbReference type="GO" id="GO:0016887">
    <property type="term" value="F:ATP hydrolysis activity"/>
    <property type="evidence" value="ECO:0007669"/>
    <property type="project" value="InterPro"/>
</dbReference>
<comment type="cofactor">
    <cofactor evidence="1">
        <name>Zn(2+)</name>
        <dbReference type="ChEBI" id="CHEBI:29105"/>
    </cofactor>
</comment>
<feature type="domain" description="Rad50/SbcC-type AAA" evidence="11">
    <location>
        <begin position="27"/>
        <end position="264"/>
    </location>
</feature>
<evidence type="ECO:0000256" key="6">
    <source>
        <dbReference type="ARBA" id="ARBA00022723"/>
    </source>
</evidence>
<evidence type="ECO:0000256" key="5">
    <source>
        <dbReference type="ARBA" id="ARBA00022454"/>
    </source>
</evidence>
<comment type="similarity">
    <text evidence="4">Belongs to the SMC family. RAD50 subfamily.</text>
</comment>
<dbReference type="Gene3D" id="1.10.287.1490">
    <property type="match status" value="1"/>
</dbReference>
<keyword evidence="10" id="KW-0175">Coiled coil</keyword>
<name>A0A183VAJ7_TOXCA</name>
<protein>
    <submittedName>
        <fullName evidence="14">AAA_23 domain-containing protein</fullName>
    </submittedName>
</protein>
<accession>A0A183VAJ7</accession>
<evidence type="ECO:0000313" key="12">
    <source>
        <dbReference type="EMBL" id="VDM49088.1"/>
    </source>
</evidence>
<dbReference type="PANTHER" id="PTHR18867">
    <property type="entry name" value="RAD50"/>
    <property type="match status" value="1"/>
</dbReference>
<dbReference type="GO" id="GO:0000794">
    <property type="term" value="C:condensed nuclear chromosome"/>
    <property type="evidence" value="ECO:0007669"/>
    <property type="project" value="TreeGrafter"/>
</dbReference>
<evidence type="ECO:0000313" key="13">
    <source>
        <dbReference type="Proteomes" id="UP000050794"/>
    </source>
</evidence>
<dbReference type="WBParaSite" id="TCNE_0001776801-mRNA-1">
    <property type="protein sequence ID" value="TCNE_0001776801-mRNA-1"/>
    <property type="gene ID" value="TCNE_0001776801"/>
</dbReference>
<evidence type="ECO:0000256" key="4">
    <source>
        <dbReference type="ARBA" id="ARBA00009439"/>
    </source>
</evidence>
<dbReference type="GO" id="GO:0030870">
    <property type="term" value="C:Mre11 complex"/>
    <property type="evidence" value="ECO:0007669"/>
    <property type="project" value="TreeGrafter"/>
</dbReference>
<dbReference type="GO" id="GO:0000722">
    <property type="term" value="P:telomere maintenance via recombination"/>
    <property type="evidence" value="ECO:0007669"/>
    <property type="project" value="TreeGrafter"/>
</dbReference>
<evidence type="ECO:0000256" key="1">
    <source>
        <dbReference type="ARBA" id="ARBA00001947"/>
    </source>
</evidence>
<comment type="catalytic activity">
    <reaction evidence="9">
        <text>ATP + H2O = ADP + phosphate + H(+)</text>
        <dbReference type="Rhea" id="RHEA:13065"/>
        <dbReference type="ChEBI" id="CHEBI:15377"/>
        <dbReference type="ChEBI" id="CHEBI:15378"/>
        <dbReference type="ChEBI" id="CHEBI:30616"/>
        <dbReference type="ChEBI" id="CHEBI:43474"/>
        <dbReference type="ChEBI" id="CHEBI:456216"/>
    </reaction>
</comment>
<reference evidence="12 13" key="2">
    <citation type="submission" date="2018-11" db="EMBL/GenBank/DDBJ databases">
        <authorList>
            <consortium name="Pathogen Informatics"/>
        </authorList>
    </citation>
    <scope>NUCLEOTIDE SEQUENCE [LARGE SCALE GENOMIC DNA]</scope>
</reference>
<keyword evidence="8" id="KW-0539">Nucleus</keyword>
<keyword evidence="7" id="KW-0862">Zinc</keyword>
<evidence type="ECO:0000256" key="9">
    <source>
        <dbReference type="ARBA" id="ARBA00049360"/>
    </source>
</evidence>
<dbReference type="Pfam" id="PF13476">
    <property type="entry name" value="AAA_23"/>
    <property type="match status" value="1"/>
</dbReference>
<dbReference type="Proteomes" id="UP000050794">
    <property type="component" value="Unassembled WGS sequence"/>
</dbReference>
<dbReference type="Gene3D" id="3.40.50.300">
    <property type="entry name" value="P-loop containing nucleotide triphosphate hydrolases"/>
    <property type="match status" value="1"/>
</dbReference>
<dbReference type="GO" id="GO:0007004">
    <property type="term" value="P:telomere maintenance via telomerase"/>
    <property type="evidence" value="ECO:0007669"/>
    <property type="project" value="TreeGrafter"/>
</dbReference>
<evidence type="ECO:0000256" key="3">
    <source>
        <dbReference type="ARBA" id="ARBA00004286"/>
    </source>
</evidence>
<sequence length="579" mass="65982">MAIIIVAASKSTLMIEDEYRMSLLDTIDIQGIRSVGVGPQNAVVIEFLSPLTIICGPNGSGKTTVIEALKYATTGELPPGKMPTFIHDYRLAGRTRIDASVKLKFKDIRERACVVTRRMTARAEGAKSKLTTRSEESTIAIETEPDEWKSLSSKVIDCKKEVLNLLGVPAAILEYVVFCHQEESTWPLEEPKKLKERFDEIFQVSGYVKAIELLKKEMKENNNSLKISQARLPLLIEQQNHKIELHNEYVELKRRYEMVEKEMESSEASLSKMKRHWDDVKEKVANAAKIERECESLRTECRILQEQYNGCTAPDYQGSLENLKEEIKKVTNSAEFLSVERERSRIEQLMQKLSSKMQLLQNEKETIDHAVSQLKAVQMEMCISNRSPWNEHRWGGWLHILAAADRFCGEGFLWRKPIPPWLIGASVNEDFDKQLNELDRNSNAEFIRFQENYEESMTFCEKEVDTVSAELARIRSEIGMKDAECGRLDEAIRNINAQLGDVASFQQEAEIMEEEIRSLESELNRVDSNVEARGKVEKLKADRDQIASKVSLSSFSFDVLPPTPLLSLPLPLLPVYSSV</sequence>
<keyword evidence="6" id="KW-0479">Metal-binding</keyword>
<gene>
    <name evidence="12" type="ORF">TCNE_LOCUS17767</name>
</gene>
<reference evidence="14" key="1">
    <citation type="submission" date="2016-06" db="UniProtKB">
        <authorList>
            <consortium name="WormBaseParasite"/>
        </authorList>
    </citation>
    <scope>IDENTIFICATION</scope>
</reference>
<organism evidence="13 14">
    <name type="scientific">Toxocara canis</name>
    <name type="common">Canine roundworm</name>
    <dbReference type="NCBI Taxonomy" id="6265"/>
    <lineage>
        <taxon>Eukaryota</taxon>
        <taxon>Metazoa</taxon>
        <taxon>Ecdysozoa</taxon>
        <taxon>Nematoda</taxon>
        <taxon>Chromadorea</taxon>
        <taxon>Rhabditida</taxon>
        <taxon>Spirurina</taxon>
        <taxon>Ascaridomorpha</taxon>
        <taxon>Ascaridoidea</taxon>
        <taxon>Toxocaridae</taxon>
        <taxon>Toxocara</taxon>
    </lineage>
</organism>
<dbReference type="GO" id="GO:0051880">
    <property type="term" value="F:G-quadruplex DNA binding"/>
    <property type="evidence" value="ECO:0007669"/>
    <property type="project" value="TreeGrafter"/>
</dbReference>